<evidence type="ECO:0000256" key="3">
    <source>
        <dbReference type="ARBA" id="ARBA00023235"/>
    </source>
</evidence>
<dbReference type="RefSeq" id="WP_072725847.1">
    <property type="nucleotide sequence ID" value="NZ_BDIS01000018.1"/>
</dbReference>
<dbReference type="SUPFAM" id="SSF74650">
    <property type="entry name" value="Galactose mutarotase-like"/>
    <property type="match status" value="1"/>
</dbReference>
<dbReference type="EC" id="5.1.3.15" evidence="4"/>
<sequence>MSETFIIRKLVNDDATATISDYGAHVLSYAPAGHEPVVWQPEAVYLASGSAIRGGVPIIFPWFNTGYDGGRPVNKKPKHGFARASFWKFDEANSDRAGHARYILDSADCEPELLRTIGCPDPRFRAVYDVTVGERLTMALTVTNTGSQPLVYEAALHTYFQVGDVERTVVRGLESAGYLDNAQDGVPYVEASGEAITFDGMVDRTYEVDGAVRIEDAVLGRTIVVGKSGAPQTVVWNPGEAAGDAIGDMNQGEWRGFVCVEAVARLDRGIALEPGATHTLTQTVSLA</sequence>
<evidence type="ECO:0000256" key="1">
    <source>
        <dbReference type="ARBA" id="ARBA00001096"/>
    </source>
</evidence>
<keyword evidence="7" id="KW-1185">Reference proteome</keyword>
<gene>
    <name evidence="6" type="ORF">BLEM_0653</name>
</gene>
<protein>
    <recommendedName>
        <fullName evidence="4">Putative glucose-6-phosphate 1-epimerase</fullName>
        <ecNumber evidence="4">5.1.3.15</ecNumber>
    </recommendedName>
</protein>
<feature type="active site" evidence="5">
    <location>
        <position position="261"/>
    </location>
</feature>
<proteinExistence type="inferred from homology"/>
<evidence type="ECO:0000256" key="4">
    <source>
        <dbReference type="PIRNR" id="PIRNR016020"/>
    </source>
</evidence>
<dbReference type="GO" id="GO:0047938">
    <property type="term" value="F:glucose-6-phosphate 1-epimerase activity"/>
    <property type="evidence" value="ECO:0007669"/>
    <property type="project" value="UniProtKB-UniRule"/>
</dbReference>
<comment type="similarity">
    <text evidence="2 4">Belongs to the glucose-6-phosphate 1-epimerase family.</text>
</comment>
<dbReference type="GO" id="GO:0005975">
    <property type="term" value="P:carbohydrate metabolic process"/>
    <property type="evidence" value="ECO:0007669"/>
    <property type="project" value="InterPro"/>
</dbReference>
<dbReference type="PIRSF" id="PIRSF016020">
    <property type="entry name" value="PHexose_mutarotase"/>
    <property type="match status" value="1"/>
</dbReference>
<dbReference type="Proteomes" id="UP000216352">
    <property type="component" value="Unassembled WGS sequence"/>
</dbReference>
<evidence type="ECO:0000256" key="2">
    <source>
        <dbReference type="ARBA" id="ARBA00005866"/>
    </source>
</evidence>
<dbReference type="STRING" id="1603886.GCA_001895165_01359"/>
<dbReference type="GO" id="GO:0030246">
    <property type="term" value="F:carbohydrate binding"/>
    <property type="evidence" value="ECO:0007669"/>
    <property type="project" value="UniProtKB-UniRule"/>
</dbReference>
<dbReference type="PANTHER" id="PTHR11122">
    <property type="entry name" value="APOSPORY-ASSOCIATED PROTEIN C-RELATED"/>
    <property type="match status" value="1"/>
</dbReference>
<feature type="active site" evidence="5">
    <location>
        <position position="157"/>
    </location>
</feature>
<comment type="caution">
    <text evidence="6">The sequence shown here is derived from an EMBL/GenBank/DDBJ whole genome shotgun (WGS) entry which is preliminary data.</text>
</comment>
<accession>A0A261FVF1</accession>
<keyword evidence="3 4" id="KW-0413">Isomerase</keyword>
<dbReference type="InterPro" id="IPR008183">
    <property type="entry name" value="Aldose_1/G6P_1-epimerase"/>
</dbReference>
<dbReference type="OrthoDB" id="9790727at2"/>
<dbReference type="InterPro" id="IPR011013">
    <property type="entry name" value="Gal_mutarotase_sf_dom"/>
</dbReference>
<dbReference type="PANTHER" id="PTHR11122:SF13">
    <property type="entry name" value="GLUCOSE-6-PHOSPHATE 1-EPIMERASE"/>
    <property type="match status" value="1"/>
</dbReference>
<evidence type="ECO:0000256" key="5">
    <source>
        <dbReference type="PIRSR" id="PIRSR016020-1"/>
    </source>
</evidence>
<dbReference type="CDD" id="cd09020">
    <property type="entry name" value="D-hex-6-P-epi_like"/>
    <property type="match status" value="1"/>
</dbReference>
<dbReference type="InterPro" id="IPR025532">
    <property type="entry name" value="G6P_1-epimerase"/>
</dbReference>
<comment type="catalytic activity">
    <reaction evidence="1">
        <text>alpha-D-glucose 6-phosphate = beta-D-glucose 6-phosphate</text>
        <dbReference type="Rhea" id="RHEA:16249"/>
        <dbReference type="ChEBI" id="CHEBI:58225"/>
        <dbReference type="ChEBI" id="CHEBI:58247"/>
        <dbReference type="EC" id="5.1.3.15"/>
    </reaction>
</comment>
<evidence type="ECO:0000313" key="6">
    <source>
        <dbReference type="EMBL" id="OZG62736.1"/>
    </source>
</evidence>
<dbReference type="Pfam" id="PF01263">
    <property type="entry name" value="Aldose_epim"/>
    <property type="match status" value="1"/>
</dbReference>
<dbReference type="Gene3D" id="2.70.98.10">
    <property type="match status" value="1"/>
</dbReference>
<dbReference type="EMBL" id="MWWX01000004">
    <property type="protein sequence ID" value="OZG62736.1"/>
    <property type="molecule type" value="Genomic_DNA"/>
</dbReference>
<evidence type="ECO:0000313" key="7">
    <source>
        <dbReference type="Proteomes" id="UP000216352"/>
    </source>
</evidence>
<name>A0A261FVF1_9BIFI</name>
<dbReference type="InterPro" id="IPR014718">
    <property type="entry name" value="GH-type_carb-bd"/>
</dbReference>
<dbReference type="AlphaFoldDB" id="A0A261FVF1"/>
<organism evidence="6 7">
    <name type="scientific">Bifidobacterium lemurum</name>
    <dbReference type="NCBI Taxonomy" id="1603886"/>
    <lineage>
        <taxon>Bacteria</taxon>
        <taxon>Bacillati</taxon>
        <taxon>Actinomycetota</taxon>
        <taxon>Actinomycetes</taxon>
        <taxon>Bifidobacteriales</taxon>
        <taxon>Bifidobacteriaceae</taxon>
        <taxon>Bifidobacterium</taxon>
    </lineage>
</organism>
<reference evidence="6 7" key="1">
    <citation type="journal article" date="2017" name="BMC Genomics">
        <title>Comparative genomic and phylogenomic analyses of the Bifidobacteriaceae family.</title>
        <authorList>
            <person name="Lugli G.A."/>
            <person name="Milani C."/>
            <person name="Turroni F."/>
            <person name="Duranti S."/>
            <person name="Mancabelli L."/>
            <person name="Mangifesta M."/>
            <person name="Ferrario C."/>
            <person name="Modesto M."/>
            <person name="Mattarelli P."/>
            <person name="Jiri K."/>
            <person name="van Sinderen D."/>
            <person name="Ventura M."/>
        </authorList>
    </citation>
    <scope>NUCLEOTIDE SEQUENCE [LARGE SCALE GENOMIC DNA]</scope>
    <source>
        <strain evidence="6 7">DSM 28807</strain>
    </source>
</reference>